<protein>
    <recommendedName>
        <fullName evidence="2">Formylmethanofuran dehydrogenase subunit B</fullName>
    </recommendedName>
</protein>
<name>A0AAU7XC94_9HYPH</name>
<reference evidence="1" key="1">
    <citation type="submission" date="2024-06" db="EMBL/GenBank/DDBJ databases">
        <title>Methylostella associata gen. nov., sp. nov., a novel Ancalomicrobiaceae-affiliated facultatively methylotrophic bacteria that feed on methanotrophs of the genus Methylococcus.</title>
        <authorList>
            <person name="Saltykova V."/>
            <person name="Danilova O.V."/>
            <person name="Oshkin I.Y."/>
            <person name="Belova S.E."/>
            <person name="Pimenov N.V."/>
            <person name="Dedysh S.N."/>
        </authorList>
    </citation>
    <scope>NUCLEOTIDE SEQUENCE</scope>
    <source>
        <strain evidence="1">S20</strain>
    </source>
</reference>
<dbReference type="KEGG" id="mflg:ABS361_01780"/>
<dbReference type="EMBL" id="CP158568">
    <property type="protein sequence ID" value="XBY45053.1"/>
    <property type="molecule type" value="Genomic_DNA"/>
</dbReference>
<organism evidence="1">
    <name type="scientific">Methyloraptor flagellatus</name>
    <dbReference type="NCBI Taxonomy" id="3162530"/>
    <lineage>
        <taxon>Bacteria</taxon>
        <taxon>Pseudomonadati</taxon>
        <taxon>Pseudomonadota</taxon>
        <taxon>Alphaproteobacteria</taxon>
        <taxon>Hyphomicrobiales</taxon>
        <taxon>Ancalomicrobiaceae</taxon>
        <taxon>Methyloraptor</taxon>
    </lineage>
</organism>
<proteinExistence type="predicted"/>
<accession>A0AAU7XC94</accession>
<dbReference type="RefSeq" id="WP_407050146.1">
    <property type="nucleotide sequence ID" value="NZ_CP158568.1"/>
</dbReference>
<sequence>MAEVDAAVERLKAAHYVVVIYDGAELGALGAELVQGLVKDLNLVTRATTLPAPGPYQGRAANLVSAWTTGGPLRVGFGRGYPAFDPWAYDADRLVASGEADAVVWVAPLGPDLPAWEGRRPTVALVAPGTAVDADVVIEVGVPGVHHGASIVDDLRDGFAWIEPSAPADLPTAAAVLDGIAARLAPHRRGGHA</sequence>
<evidence type="ECO:0008006" key="2">
    <source>
        <dbReference type="Google" id="ProtNLM"/>
    </source>
</evidence>
<gene>
    <name evidence="1" type="ORF">ABS361_01780</name>
</gene>
<evidence type="ECO:0000313" key="1">
    <source>
        <dbReference type="EMBL" id="XBY45053.1"/>
    </source>
</evidence>
<dbReference type="AlphaFoldDB" id="A0AAU7XC94"/>